<dbReference type="Proteomes" id="UP000182444">
    <property type="component" value="Chromosome 1D"/>
</dbReference>
<dbReference type="VEuPathDB" id="FungiDB:YALI0_D02563g"/>
<sequence length="504" mass="56259">MKLTRLISRLLFATTASALTVDLDDPESISANAALIAQGLMNYYDGHRYGGVVGMFVFPYYWWEAGAAWNSMLDFWYYTGNDTYNDVVKEALLYQVGKNNDYLPVNQSTTEGNDDQGFWGITAMAAAEKNFSNPGKDEPQWLYLAQAVFNTMSARWDTDNCGGGLRWQIYTWNNGYDYKNTVSNGCLFNLAARLYRYTGNDTYLHWAEKAWDWCEKSGLLNKEDHYHIRDGVDVNNCTNITPYVWTYNAGLFIGGSAFLYNATSDEQWATRAKNIWTGCEDLFFQDDKMVEISCQQTRITCNNDQRCFKAIFSRFIGYAALFLPDIRDDIMKKLRASATAALATCSGGSDGHTCSIDWLTGSYSNDWIGLGEQMSALEVLQNNLIFNPKMAPKPTTNENGTTSGGVGPLTHDTGGTSEGSPDAGSSSANPLLMNLDIKGSDKAGAGVITAVLLIGVLGSGWWMRRVRKSVVKKTLSHSPQLIPNVYCLQYRNCYKQNLFIEEMN</sequence>
<evidence type="ECO:0000256" key="4">
    <source>
        <dbReference type="ARBA" id="ARBA00012350"/>
    </source>
</evidence>
<evidence type="ECO:0000256" key="12">
    <source>
        <dbReference type="SAM" id="MobiDB-lite"/>
    </source>
</evidence>
<keyword evidence="13" id="KW-1133">Transmembrane helix</keyword>
<evidence type="ECO:0000256" key="13">
    <source>
        <dbReference type="SAM" id="Phobius"/>
    </source>
</evidence>
<dbReference type="PANTHER" id="PTHR12145">
    <property type="entry name" value="MANNAN ENDO-1,6-ALPHA-MANNOSIDASE DCW1"/>
    <property type="match status" value="1"/>
</dbReference>
<dbReference type="GO" id="GO:0016052">
    <property type="term" value="P:carbohydrate catabolic process"/>
    <property type="evidence" value="ECO:0007669"/>
    <property type="project" value="InterPro"/>
</dbReference>
<keyword evidence="13" id="KW-0812">Transmembrane</keyword>
<dbReference type="AlphaFoldDB" id="A0A1D8NCY6"/>
<evidence type="ECO:0000256" key="8">
    <source>
        <dbReference type="ARBA" id="ARBA00023180"/>
    </source>
</evidence>
<dbReference type="GO" id="GO:0008496">
    <property type="term" value="F:mannan endo-1,6-alpha-mannosidase activity"/>
    <property type="evidence" value="ECO:0007669"/>
    <property type="project" value="UniProtKB-UniRule"/>
</dbReference>
<dbReference type="EC" id="3.2.1.101" evidence="4 11"/>
<evidence type="ECO:0000313" key="15">
    <source>
        <dbReference type="EMBL" id="AOW03485.1"/>
    </source>
</evidence>
<dbReference type="Gene3D" id="1.50.10.20">
    <property type="match status" value="1"/>
</dbReference>
<dbReference type="InterPro" id="IPR005198">
    <property type="entry name" value="Glyco_hydro_76"/>
</dbReference>
<evidence type="ECO:0000256" key="3">
    <source>
        <dbReference type="ARBA" id="ARBA00009699"/>
    </source>
</evidence>
<comment type="subcellular location">
    <subcellularLocation>
        <location evidence="2">Endomembrane system</location>
    </subcellularLocation>
</comment>
<dbReference type="KEGG" id="yli:2910532"/>
<reference evidence="15 16" key="1">
    <citation type="journal article" date="2016" name="PLoS ONE">
        <title>Sequence Assembly of Yarrowia lipolytica Strain W29/CLIB89 Shows Transposable Element Diversity.</title>
        <authorList>
            <person name="Magnan C."/>
            <person name="Yu J."/>
            <person name="Chang I."/>
            <person name="Jahn E."/>
            <person name="Kanomata Y."/>
            <person name="Wu J."/>
            <person name="Zeller M."/>
            <person name="Oakes M."/>
            <person name="Baldi P."/>
            <person name="Sandmeyer S."/>
        </authorList>
    </citation>
    <scope>NUCLEOTIDE SEQUENCE [LARGE SCALE GENOMIC DNA]</scope>
    <source>
        <strain evidence="16">CLIB89(W29)</strain>
    </source>
</reference>
<dbReference type="EMBL" id="CP017556">
    <property type="protein sequence ID" value="AOW03485.1"/>
    <property type="molecule type" value="Genomic_DNA"/>
</dbReference>
<feature type="chain" id="PRO_5009110452" description="Mannan endo-1,6-alpha-mannosidase" evidence="14">
    <location>
        <begin position="19"/>
        <end position="504"/>
    </location>
</feature>
<evidence type="ECO:0000256" key="9">
    <source>
        <dbReference type="ARBA" id="ARBA00023295"/>
    </source>
</evidence>
<dbReference type="GO" id="GO:0009272">
    <property type="term" value="P:fungal-type cell wall biogenesis"/>
    <property type="evidence" value="ECO:0007669"/>
    <property type="project" value="TreeGrafter"/>
</dbReference>
<comment type="similarity">
    <text evidence="3 11">Belongs to the glycosyl hydrolase 76 family.</text>
</comment>
<name>A0A1D8NCY6_YARLL</name>
<dbReference type="FunFam" id="1.50.10.20:FF:000006">
    <property type="entry name" value="Mannan endo-1,6-alpha-mannosidase"/>
    <property type="match status" value="1"/>
</dbReference>
<feature type="compositionally biased region" description="Polar residues" evidence="12">
    <location>
        <begin position="413"/>
        <end position="426"/>
    </location>
</feature>
<feature type="region of interest" description="Disordered" evidence="12">
    <location>
        <begin position="390"/>
        <end position="426"/>
    </location>
</feature>
<evidence type="ECO:0000256" key="5">
    <source>
        <dbReference type="ARBA" id="ARBA00022729"/>
    </source>
</evidence>
<keyword evidence="6 11" id="KW-0378">Hydrolase</keyword>
<dbReference type="PANTHER" id="PTHR12145:SF36">
    <property type="entry name" value="MANNAN ENDO-1,6-ALPHA-MANNOSIDASE DCW1"/>
    <property type="match status" value="1"/>
</dbReference>
<keyword evidence="5 14" id="KW-0732">Signal</keyword>
<evidence type="ECO:0000256" key="14">
    <source>
        <dbReference type="SAM" id="SignalP"/>
    </source>
</evidence>
<dbReference type="Pfam" id="PF03663">
    <property type="entry name" value="Glyco_hydro_76"/>
    <property type="match status" value="1"/>
</dbReference>
<feature type="transmembrane region" description="Helical" evidence="13">
    <location>
        <begin position="443"/>
        <end position="463"/>
    </location>
</feature>
<evidence type="ECO:0000256" key="1">
    <source>
        <dbReference type="ARBA" id="ARBA00001452"/>
    </source>
</evidence>
<keyword evidence="7 13" id="KW-0472">Membrane</keyword>
<proteinExistence type="inferred from homology"/>
<dbReference type="PIRSF" id="PIRSF016302">
    <property type="entry name" value="Man_a_manosd"/>
    <property type="match status" value="1"/>
</dbReference>
<keyword evidence="9 11" id="KW-0326">Glycosidase</keyword>
<evidence type="ECO:0000256" key="2">
    <source>
        <dbReference type="ARBA" id="ARBA00004308"/>
    </source>
</evidence>
<evidence type="ECO:0000256" key="11">
    <source>
        <dbReference type="PIRNR" id="PIRNR016302"/>
    </source>
</evidence>
<gene>
    <name evidence="15" type="ORF">YALI1_D03091g</name>
</gene>
<evidence type="ECO:0000256" key="10">
    <source>
        <dbReference type="ARBA" id="ARBA00023316"/>
    </source>
</evidence>
<dbReference type="RefSeq" id="XP_502330.3">
    <property type="nucleotide sequence ID" value="XM_502330.3"/>
</dbReference>
<dbReference type="SUPFAM" id="SSF48208">
    <property type="entry name" value="Six-hairpin glycosidases"/>
    <property type="match status" value="1"/>
</dbReference>
<dbReference type="GeneID" id="2910532"/>
<keyword evidence="10" id="KW-0961">Cell wall biogenesis/degradation</keyword>
<keyword evidence="8" id="KW-0325">Glycoprotein</keyword>
<accession>A0A1D8NCY6</accession>
<comment type="catalytic activity">
    <reaction evidence="1 11">
        <text>Random hydrolysis of (1-&gt;6)-alpha-D-mannosidic linkages in unbranched (1-&gt;6)-mannans.</text>
        <dbReference type="EC" id="3.2.1.101"/>
    </reaction>
</comment>
<dbReference type="eggNOG" id="ENOG502QSWP">
    <property type="taxonomic scope" value="Eukaryota"/>
</dbReference>
<dbReference type="GO" id="GO:0007117">
    <property type="term" value="P:budding cell bud growth"/>
    <property type="evidence" value="ECO:0007669"/>
    <property type="project" value="TreeGrafter"/>
</dbReference>
<evidence type="ECO:0000256" key="6">
    <source>
        <dbReference type="ARBA" id="ARBA00022801"/>
    </source>
</evidence>
<evidence type="ECO:0000313" key="16">
    <source>
        <dbReference type="Proteomes" id="UP000182444"/>
    </source>
</evidence>
<protein>
    <recommendedName>
        <fullName evidence="4 11">Mannan endo-1,6-alpha-mannosidase</fullName>
        <ecNumber evidence="4 11">3.2.1.101</ecNumber>
    </recommendedName>
</protein>
<dbReference type="InterPro" id="IPR008928">
    <property type="entry name" value="6-hairpin_glycosidase_sf"/>
</dbReference>
<dbReference type="VEuPathDB" id="FungiDB:YALI1_D03091g"/>
<organism evidence="15 16">
    <name type="scientific">Yarrowia lipolytica</name>
    <name type="common">Candida lipolytica</name>
    <dbReference type="NCBI Taxonomy" id="4952"/>
    <lineage>
        <taxon>Eukaryota</taxon>
        <taxon>Fungi</taxon>
        <taxon>Dikarya</taxon>
        <taxon>Ascomycota</taxon>
        <taxon>Saccharomycotina</taxon>
        <taxon>Dipodascomycetes</taxon>
        <taxon>Dipodascales</taxon>
        <taxon>Dipodascales incertae sedis</taxon>
        <taxon>Yarrowia</taxon>
    </lineage>
</organism>
<evidence type="ECO:0000256" key="7">
    <source>
        <dbReference type="ARBA" id="ARBA00023136"/>
    </source>
</evidence>
<dbReference type="GO" id="GO:0012505">
    <property type="term" value="C:endomembrane system"/>
    <property type="evidence" value="ECO:0007669"/>
    <property type="project" value="UniProtKB-SubCell"/>
</dbReference>
<feature type="signal peptide" evidence="14">
    <location>
        <begin position="1"/>
        <end position="18"/>
    </location>
</feature>
<dbReference type="InterPro" id="IPR014480">
    <property type="entry name" value="Mannan-1_6-alpha_mannosidase"/>
</dbReference>
<dbReference type="GO" id="GO:0071555">
    <property type="term" value="P:cell wall organization"/>
    <property type="evidence" value="ECO:0007669"/>
    <property type="project" value="UniProtKB-KW"/>
</dbReference>